<comment type="function">
    <text evidence="3">Poorly processive, error-prone DNA polymerase involved in untargeted mutagenesis. Copies undamaged DNA at stalled replication forks, which arise in vivo from mismatched or misaligned primer ends. These misaligned primers can be extended by PolIV. Exhibits no 3'-5' exonuclease (proofreading) activity. May be involved in translesional synthesis, in conjunction with the beta clamp from PolIII.</text>
</comment>
<dbReference type="EMBL" id="AKFS01000271">
    <property type="protein sequence ID" value="EJF37896.1"/>
    <property type="molecule type" value="Genomic_DNA"/>
</dbReference>
<dbReference type="Gene3D" id="3.40.1170.60">
    <property type="match status" value="1"/>
</dbReference>
<dbReference type="Gene3D" id="3.30.70.270">
    <property type="match status" value="1"/>
</dbReference>
<gene>
    <name evidence="5" type="ORF">HMPREF1317_0620</name>
</gene>
<organism evidence="5 6">
    <name type="scientific">Schaalia georgiae F0490</name>
    <dbReference type="NCBI Taxonomy" id="1125717"/>
    <lineage>
        <taxon>Bacteria</taxon>
        <taxon>Bacillati</taxon>
        <taxon>Actinomycetota</taxon>
        <taxon>Actinomycetes</taxon>
        <taxon>Actinomycetales</taxon>
        <taxon>Actinomycetaceae</taxon>
        <taxon>Schaalia</taxon>
    </lineage>
</organism>
<evidence type="ECO:0000256" key="3">
    <source>
        <dbReference type="ARBA" id="ARBA00025589"/>
    </source>
</evidence>
<dbReference type="CDD" id="cd03468">
    <property type="entry name" value="PolY_like"/>
    <property type="match status" value="1"/>
</dbReference>
<evidence type="ECO:0000256" key="1">
    <source>
        <dbReference type="ARBA" id="ARBA00010945"/>
    </source>
</evidence>
<reference evidence="5 6" key="1">
    <citation type="submission" date="2012-05" db="EMBL/GenBank/DDBJ databases">
        <authorList>
            <person name="Harkins D.M."/>
            <person name="Madupu R."/>
            <person name="Durkin A.S."/>
            <person name="Torralba M."/>
            <person name="Methe B."/>
            <person name="Sutton G.G."/>
            <person name="Nelson K.E."/>
        </authorList>
    </citation>
    <scope>NUCLEOTIDE SEQUENCE [LARGE SCALE GENOMIC DNA]</scope>
    <source>
        <strain evidence="5 6">F0490</strain>
    </source>
</reference>
<protein>
    <submittedName>
        <fullName evidence="5">ImpB/MucB/SamB family protein</fullName>
    </submittedName>
</protein>
<comment type="caution">
    <text evidence="5">The sequence shown here is derived from an EMBL/GenBank/DDBJ whole genome shotgun (WGS) entry which is preliminary data.</text>
</comment>
<dbReference type="InterPro" id="IPR043502">
    <property type="entry name" value="DNA/RNA_pol_sf"/>
</dbReference>
<accession>J0WN64</accession>
<feature type="non-terminal residue" evidence="5">
    <location>
        <position position="400"/>
    </location>
</feature>
<comment type="similarity">
    <text evidence="1">Belongs to the DNA polymerase type-Y family.</text>
</comment>
<dbReference type="Proteomes" id="UP000004578">
    <property type="component" value="Unassembled WGS sequence"/>
</dbReference>
<feature type="domain" description="UmuC" evidence="4">
    <location>
        <begin position="1"/>
        <end position="150"/>
    </location>
</feature>
<proteinExistence type="inferred from homology"/>
<keyword evidence="6" id="KW-1185">Reference proteome</keyword>
<dbReference type="InterPro" id="IPR001126">
    <property type="entry name" value="UmuC"/>
</dbReference>
<dbReference type="PROSITE" id="PS50173">
    <property type="entry name" value="UMUC"/>
    <property type="match status" value="1"/>
</dbReference>
<dbReference type="PANTHER" id="PTHR35369:SF2">
    <property type="entry name" value="BLR3025 PROTEIN"/>
    <property type="match status" value="1"/>
</dbReference>
<evidence type="ECO:0000256" key="2">
    <source>
        <dbReference type="ARBA" id="ARBA00022763"/>
    </source>
</evidence>
<keyword evidence="2" id="KW-0227">DNA damage</keyword>
<dbReference type="AlphaFoldDB" id="J0WN64"/>
<dbReference type="PANTHER" id="PTHR35369">
    <property type="entry name" value="BLR3025 PROTEIN-RELATED"/>
    <property type="match status" value="1"/>
</dbReference>
<evidence type="ECO:0000313" key="5">
    <source>
        <dbReference type="EMBL" id="EJF37896.1"/>
    </source>
</evidence>
<dbReference type="Pfam" id="PF00817">
    <property type="entry name" value="IMS"/>
    <property type="match status" value="1"/>
</dbReference>
<dbReference type="OrthoDB" id="5244088at2"/>
<dbReference type="GO" id="GO:0006281">
    <property type="term" value="P:DNA repair"/>
    <property type="evidence" value="ECO:0007669"/>
    <property type="project" value="InterPro"/>
</dbReference>
<evidence type="ECO:0000259" key="4">
    <source>
        <dbReference type="PROSITE" id="PS50173"/>
    </source>
</evidence>
<evidence type="ECO:0000313" key="6">
    <source>
        <dbReference type="Proteomes" id="UP000004578"/>
    </source>
</evidence>
<dbReference type="InterPro" id="IPR050356">
    <property type="entry name" value="SulA_CellDiv_inhibitor"/>
</dbReference>
<dbReference type="SUPFAM" id="SSF56672">
    <property type="entry name" value="DNA/RNA polymerases"/>
    <property type="match status" value="1"/>
</dbReference>
<dbReference type="InterPro" id="IPR043128">
    <property type="entry name" value="Rev_trsase/Diguanyl_cyclase"/>
</dbReference>
<name>J0WN64_9ACTO</name>
<dbReference type="RefSeq" id="WP_005872013.1">
    <property type="nucleotide sequence ID" value="NZ_AKFS01000271.1"/>
</dbReference>
<sequence>MRRIALWVPDWPVNSLATDLETGEPGAVVASGRVEAATAAARSRGVRVGMRTRAASSLCPELVCLPRDEEREGRAFEAVLSAFDQVAAGVECLRPGLAWANATGPARWAGGEEGAARGLVEAVEERVGVECFAGIAEGPLGAVCAARQGRIVPAGGTARFLSAVPLGPVVAGLAPPGLRDRVEEAVALLRRLGIRVCADLLGMGATAVSSRFGVAGEFLWRAASGGELALAGAPRPLGDIGTGVDIDEGGENIDAVLVPALRCAHDLADRLARRGLLADALLVEASAGGGGELTRRWRGVDLMSPDEIAERVRWNLLGWTEGAARPEGPIRSLRLTAVEPYPADALTPLWGADARQRGIERLAARLQGLAGEGAVSQPQLRGGYDPRSRAVLVPWGAPSA</sequence>